<name>M2YHA5_9MICC</name>
<dbReference type="Proteomes" id="UP000009877">
    <property type="component" value="Unassembled WGS sequence"/>
</dbReference>
<dbReference type="InterPro" id="IPR052189">
    <property type="entry name" value="L-asp_N-monooxygenase_NS-form"/>
</dbReference>
<evidence type="ECO:0000313" key="2">
    <source>
        <dbReference type="EMBL" id="EME37880.1"/>
    </source>
</evidence>
<organism evidence="2 3">
    <name type="scientific">Kocuria palustris PEL</name>
    <dbReference type="NCBI Taxonomy" id="1236550"/>
    <lineage>
        <taxon>Bacteria</taxon>
        <taxon>Bacillati</taxon>
        <taxon>Actinomycetota</taxon>
        <taxon>Actinomycetes</taxon>
        <taxon>Micrococcales</taxon>
        <taxon>Micrococcaceae</taxon>
        <taxon>Kocuria</taxon>
    </lineage>
</organism>
<gene>
    <name evidence="2" type="ORF">C884_00075</name>
</gene>
<evidence type="ECO:0000259" key="1">
    <source>
        <dbReference type="Pfam" id="PF13454"/>
    </source>
</evidence>
<proteinExistence type="predicted"/>
<dbReference type="SUPFAM" id="SSF51905">
    <property type="entry name" value="FAD/NAD(P)-binding domain"/>
    <property type="match status" value="1"/>
</dbReference>
<sequence length="683" mass="75323">MTQHTSSAAGRRPGGARRTRELVLIGGGPRATLVLERLAANAAQLSGTVDRPVRVHVIEPFEAGSGRIWRHDQSPLLKLNSMARDVTMFTDETVVAEGAAWDGPSLEEWAAGVADGSIEDAEIDDEDDLRRIRQLRGADFPTRRVHQRYLQWVWRRVVDRALASPGIDDVIVHPTWADEITECSRGGHDVRLKDGTVLHADAAVLLLGHTDALATRGQRRRGAAASASEGSYTRPSYTEEVDWSALGPGQRAVVTGMGLGFIDLMVLLYEGRGGRFRTRDGSADPARIESGEALVYEPSGSEPLLWVGSRRGVPFHSKISTQLRAPFAPDGLQFVTAAAIERLLDENSQLDWDEHLWPLITREAGHHWYREIVLGHPERVRDGVRWEDFARRYAAAGPSELSRLLHETFRDSRDLLDLHAIDRPLEGLTFEDAEQVQEAVLRSIRRDMDERSDPQRSQTLALFLALLHLRVALMDLVPEDRLTEAGLGMMNRWWPGFFSFVDSGPPAHRLQELLALHEAGFVRFLGPDVIVEHDEAGGGFAARSRAGGPWIKAPHFVEARLPGPSMAGTANPVLRSVLAGELGEEQSFPSDDGSTMVTTGKLEVDAQYRVVDRHGRAHPDLFAAGVFTTVPTLGAFARPRQNSEPFRSSDALARSLWQALAGSSADREDAAQQRAIEATTYTF</sequence>
<accession>M2YHA5</accession>
<dbReference type="InterPro" id="IPR036188">
    <property type="entry name" value="FAD/NAD-bd_sf"/>
</dbReference>
<dbReference type="Pfam" id="PF13454">
    <property type="entry name" value="NAD_binding_9"/>
    <property type="match status" value="1"/>
</dbReference>
<protein>
    <recommendedName>
        <fullName evidence="1">FAD-dependent urate hydroxylase HpyO/Asp monooxygenase CreE-like FAD/NAD(P)-binding domain-containing protein</fullName>
    </recommendedName>
</protein>
<dbReference type="STRING" id="71999.KPaMU14_05945"/>
<dbReference type="EMBL" id="ANHZ02000001">
    <property type="protein sequence ID" value="EME37880.1"/>
    <property type="molecule type" value="Genomic_DNA"/>
</dbReference>
<dbReference type="PANTHER" id="PTHR40254:SF1">
    <property type="entry name" value="BLR0577 PROTEIN"/>
    <property type="match status" value="1"/>
</dbReference>
<evidence type="ECO:0000313" key="3">
    <source>
        <dbReference type="Proteomes" id="UP000009877"/>
    </source>
</evidence>
<dbReference type="RefSeq" id="WP_006213223.1">
    <property type="nucleotide sequence ID" value="NZ_ANHZ02000001.1"/>
</dbReference>
<dbReference type="InterPro" id="IPR038732">
    <property type="entry name" value="HpyO/CreE_NAD-binding"/>
</dbReference>
<feature type="domain" description="FAD-dependent urate hydroxylase HpyO/Asp monooxygenase CreE-like FAD/NAD(P)-binding" evidence="1">
    <location>
        <begin position="23"/>
        <end position="209"/>
    </location>
</feature>
<dbReference type="AlphaFoldDB" id="M2YHA5"/>
<reference evidence="2 3" key="1">
    <citation type="journal article" date="2014" name="Genome Announc.">
        <title>Draft Genome Sequence of Kocuria palustris PEL.</title>
        <authorList>
            <person name="Sharma G."/>
            <person name="Khatri I."/>
            <person name="Subramanian S."/>
        </authorList>
    </citation>
    <scope>NUCLEOTIDE SEQUENCE [LARGE SCALE GENOMIC DNA]</scope>
    <source>
        <strain evidence="2 3">PEL</strain>
    </source>
</reference>
<dbReference type="PANTHER" id="PTHR40254">
    <property type="entry name" value="BLR0577 PROTEIN"/>
    <property type="match status" value="1"/>
</dbReference>
<keyword evidence="3" id="KW-1185">Reference proteome</keyword>
<comment type="caution">
    <text evidence="2">The sequence shown here is derived from an EMBL/GenBank/DDBJ whole genome shotgun (WGS) entry which is preliminary data.</text>
</comment>